<evidence type="ECO:0000313" key="2">
    <source>
        <dbReference type="EMBL" id="CAA9492437.1"/>
    </source>
</evidence>
<sequence length="59" mass="6268">MAPPRAIPAEYRAGLAPSIDAKPCVEPPSDPRHTRHGAGSDQPRTGRSRLGPEREGAEP</sequence>
<protein>
    <submittedName>
        <fullName evidence="2">Uncharacterized protein</fullName>
    </submittedName>
</protein>
<gene>
    <name evidence="2" type="ORF">AVDCRST_MAG25-3433</name>
</gene>
<dbReference type="AlphaFoldDB" id="A0A6J4SD01"/>
<proteinExistence type="predicted"/>
<dbReference type="EMBL" id="CADCVI010000235">
    <property type="protein sequence ID" value="CAA9492437.1"/>
    <property type="molecule type" value="Genomic_DNA"/>
</dbReference>
<accession>A0A6J4SD01</accession>
<evidence type="ECO:0000256" key="1">
    <source>
        <dbReference type="SAM" id="MobiDB-lite"/>
    </source>
</evidence>
<feature type="compositionally biased region" description="Basic and acidic residues" evidence="1">
    <location>
        <begin position="50"/>
        <end position="59"/>
    </location>
</feature>
<organism evidence="2">
    <name type="scientific">uncultured Rubrobacteraceae bacterium</name>
    <dbReference type="NCBI Taxonomy" id="349277"/>
    <lineage>
        <taxon>Bacteria</taxon>
        <taxon>Bacillati</taxon>
        <taxon>Actinomycetota</taxon>
        <taxon>Rubrobacteria</taxon>
        <taxon>Rubrobacterales</taxon>
        <taxon>Rubrobacteraceae</taxon>
        <taxon>environmental samples</taxon>
    </lineage>
</organism>
<name>A0A6J4SD01_9ACTN</name>
<feature type="region of interest" description="Disordered" evidence="1">
    <location>
        <begin position="1"/>
        <end position="59"/>
    </location>
</feature>
<reference evidence="2" key="1">
    <citation type="submission" date="2020-02" db="EMBL/GenBank/DDBJ databases">
        <authorList>
            <person name="Meier V. D."/>
        </authorList>
    </citation>
    <scope>NUCLEOTIDE SEQUENCE</scope>
    <source>
        <strain evidence="2">AVDCRST_MAG25</strain>
    </source>
</reference>